<accession>A0AA97ALV9</accession>
<organism evidence="14">
    <name type="scientific">Leptolyngbya boryana CZ1</name>
    <dbReference type="NCBI Taxonomy" id="3060204"/>
    <lineage>
        <taxon>Bacteria</taxon>
        <taxon>Bacillati</taxon>
        <taxon>Cyanobacteriota</taxon>
        <taxon>Cyanophyceae</taxon>
        <taxon>Leptolyngbyales</taxon>
        <taxon>Leptolyngbyaceae</taxon>
        <taxon>Leptolyngbya group</taxon>
        <taxon>Leptolyngbya</taxon>
    </lineage>
</organism>
<dbReference type="InterPro" id="IPR022980">
    <property type="entry name" value="PSI_suXI"/>
</dbReference>
<name>A0AA97ALV9_LEPBY</name>
<reference evidence="14" key="1">
    <citation type="journal article" date="2023" name="Plants (Basel)">
        <title>Genomic Analysis of Leptolyngbya boryana CZ1 Reveals Efficient Carbon Fixation Modules.</title>
        <authorList>
            <person name="Bai X."/>
            <person name="Wang H."/>
            <person name="Cheng W."/>
            <person name="Wang J."/>
            <person name="Ma M."/>
            <person name="Hu H."/>
            <person name="Song Z."/>
            <person name="Ma H."/>
            <person name="Fan Y."/>
            <person name="Du C."/>
            <person name="Xu J."/>
        </authorList>
    </citation>
    <scope>NUCLEOTIDE SEQUENCE</scope>
    <source>
        <strain evidence="14">CZ1</strain>
    </source>
</reference>
<dbReference type="SUPFAM" id="SSF81568">
    <property type="entry name" value="Photosystem I reaction center subunit XI, PsaL"/>
    <property type="match status" value="1"/>
</dbReference>
<dbReference type="Gene3D" id="1.20.1240.10">
    <property type="entry name" value="Photosystem I PsaL, reaction centre subunit XI"/>
    <property type="match status" value="1"/>
</dbReference>
<feature type="compositionally biased region" description="Basic and acidic residues" evidence="11">
    <location>
        <begin position="1"/>
        <end position="18"/>
    </location>
</feature>
<gene>
    <name evidence="14" type="ORF">Q2T42_17425</name>
</gene>
<dbReference type="GO" id="GO:0015979">
    <property type="term" value="P:photosynthesis"/>
    <property type="evidence" value="ECO:0007669"/>
    <property type="project" value="UniProtKB-KW"/>
</dbReference>
<keyword evidence="5 12" id="KW-0812">Transmembrane</keyword>
<feature type="region of interest" description="Disordered" evidence="11">
    <location>
        <begin position="1"/>
        <end position="25"/>
    </location>
</feature>
<evidence type="ECO:0000256" key="8">
    <source>
        <dbReference type="ARBA" id="ARBA00023136"/>
    </source>
</evidence>
<evidence type="ECO:0000256" key="9">
    <source>
        <dbReference type="ARBA" id="ARBA00032768"/>
    </source>
</evidence>
<dbReference type="InterPro" id="IPR003757">
    <property type="entry name" value="PSI_PsaL"/>
</dbReference>
<evidence type="ECO:0000256" key="6">
    <source>
        <dbReference type="ARBA" id="ARBA00022836"/>
    </source>
</evidence>
<comment type="similarity">
    <text evidence="2">Belongs to the PsaL family.</text>
</comment>
<evidence type="ECO:0000256" key="2">
    <source>
        <dbReference type="ARBA" id="ARBA00008820"/>
    </source>
</evidence>
<evidence type="ECO:0000256" key="4">
    <source>
        <dbReference type="ARBA" id="ARBA00022531"/>
    </source>
</evidence>
<evidence type="ECO:0000256" key="11">
    <source>
        <dbReference type="SAM" id="MobiDB-lite"/>
    </source>
</evidence>
<keyword evidence="8 12" id="KW-0472">Membrane</keyword>
<evidence type="ECO:0000256" key="3">
    <source>
        <dbReference type="ARBA" id="ARBA00019514"/>
    </source>
</evidence>
<dbReference type="PANTHER" id="PTHR34803">
    <property type="entry name" value="PHOTOSYSTEM I REACTION CENTER SUBUNIT XI, CHLOROPLASTIC"/>
    <property type="match status" value="1"/>
</dbReference>
<dbReference type="PANTHER" id="PTHR34803:SF2">
    <property type="entry name" value="PHOTOSYSTEM I REACTION CENTER SUBUNIT XI, CHLOROPLASTIC"/>
    <property type="match status" value="1"/>
</dbReference>
<dbReference type="GO" id="GO:0009538">
    <property type="term" value="C:photosystem I reaction center"/>
    <property type="evidence" value="ECO:0007669"/>
    <property type="project" value="InterPro"/>
</dbReference>
<evidence type="ECO:0000256" key="10">
    <source>
        <dbReference type="ARBA" id="ARBA00033437"/>
    </source>
</evidence>
<evidence type="ECO:0000256" key="12">
    <source>
        <dbReference type="SAM" id="Phobius"/>
    </source>
</evidence>
<sequence length="174" mass="18483">MQVLRHPEATNDPRDPRNNEVVSPGADIYDGNLSTPINSSPLVKSYLSALPAYRQGLSPQRRGLEVGFFHGLWIILPFTLLGPLRDTPMAALSGLLSGFGLLLISALSISLYGATNPPAPTATITTPNPPQELATGHGWNEYAGGFLLGGILGAVLTYFLLSNTALFQHFGTGL</sequence>
<feature type="transmembrane region" description="Helical" evidence="12">
    <location>
        <begin position="142"/>
        <end position="161"/>
    </location>
</feature>
<feature type="transmembrane region" description="Helical" evidence="12">
    <location>
        <begin position="66"/>
        <end position="84"/>
    </location>
</feature>
<dbReference type="RefSeq" id="WP_316425852.1">
    <property type="nucleotide sequence ID" value="NZ_CP130144.1"/>
</dbReference>
<dbReference type="EMBL" id="CP130144">
    <property type="protein sequence ID" value="WNZ43627.1"/>
    <property type="molecule type" value="Genomic_DNA"/>
</dbReference>
<dbReference type="InterPro" id="IPR036592">
    <property type="entry name" value="PSI_PsaL_sf"/>
</dbReference>
<reference evidence="14" key="2">
    <citation type="submission" date="2023-07" db="EMBL/GenBank/DDBJ databases">
        <authorList>
            <person name="Bai X.-H."/>
            <person name="Wang H.-H."/>
            <person name="Wang J."/>
            <person name="Ma M.-Y."/>
            <person name="Hu H.-H."/>
            <person name="Song Z.-L."/>
            <person name="Ma H.-G."/>
            <person name="Fan Y."/>
            <person name="Du C.-Y."/>
            <person name="Xu J.-C."/>
        </authorList>
    </citation>
    <scope>NUCLEOTIDE SEQUENCE</scope>
    <source>
        <strain evidence="14">CZ1</strain>
    </source>
</reference>
<dbReference type="Pfam" id="PF02605">
    <property type="entry name" value="PsaL"/>
    <property type="match status" value="1"/>
</dbReference>
<comment type="subcellular location">
    <subcellularLocation>
        <location evidence="1">Membrane</location>
        <topology evidence="1">Multi-pass membrane protein</topology>
    </subcellularLocation>
</comment>
<feature type="transmembrane region" description="Helical" evidence="12">
    <location>
        <begin position="91"/>
        <end position="112"/>
    </location>
</feature>
<evidence type="ECO:0000313" key="14">
    <source>
        <dbReference type="EMBL" id="WNZ43627.1"/>
    </source>
</evidence>
<dbReference type="AlphaFoldDB" id="A0AA97ALV9"/>
<proteinExistence type="inferred from homology"/>
<evidence type="ECO:0000256" key="5">
    <source>
        <dbReference type="ARBA" id="ARBA00022692"/>
    </source>
</evidence>
<protein>
    <recommendedName>
        <fullName evidence="3">Photosystem I reaction center subunit XI</fullName>
    </recommendedName>
    <alternativeName>
        <fullName evidence="9">PSI subunit V</fullName>
    </alternativeName>
    <alternativeName>
        <fullName evidence="10">PSI-L</fullName>
    </alternativeName>
</protein>
<evidence type="ECO:0000256" key="1">
    <source>
        <dbReference type="ARBA" id="ARBA00004141"/>
    </source>
</evidence>
<keyword evidence="6" id="KW-0603">Photosystem I</keyword>
<evidence type="ECO:0000259" key="13">
    <source>
        <dbReference type="Pfam" id="PF02605"/>
    </source>
</evidence>
<evidence type="ECO:0000256" key="7">
    <source>
        <dbReference type="ARBA" id="ARBA00022989"/>
    </source>
</evidence>
<keyword evidence="7 12" id="KW-1133">Transmembrane helix</keyword>
<feature type="domain" description="Photosystem I PsaL reaction centre subunit XI" evidence="13">
    <location>
        <begin position="21"/>
        <end position="164"/>
    </location>
</feature>
<keyword evidence="4" id="KW-0602">Photosynthesis</keyword>